<evidence type="ECO:0000256" key="4">
    <source>
        <dbReference type="ARBA" id="ARBA00017504"/>
    </source>
</evidence>
<reference evidence="16" key="1">
    <citation type="submission" date="2019-08" db="EMBL/GenBank/DDBJ databases">
        <authorList>
            <person name="Amaro Estrada I."/>
            <person name="Quiroz Castaneda R.E."/>
            <person name="Martinez Ocampo F."/>
            <person name="Rodriguez Camarillo S.D."/>
        </authorList>
    </citation>
    <scope>NUCLEOTIDE SEQUENCE</scope>
    <source>
        <strain evidence="16">MEX-30-184-02</strain>
    </source>
</reference>
<sequence length="148" mass="17193">MLTWICAYHRWVEAFHIIAAISWMVGMLYLPRLYVYHSKVRYGSEGDSLLSLMERRLLLYIMNPAMLATLATGISLAVAEGYYVFLWFKIKFLLILAMLTIHALLAKYGRDLRRNACRHSPLYFRILNETVTALMVAIVVMVVVRPFM</sequence>
<evidence type="ECO:0000256" key="10">
    <source>
        <dbReference type="ARBA" id="ARBA00023002"/>
    </source>
</evidence>
<feature type="transmembrane region" description="Helical" evidence="14">
    <location>
        <begin position="57"/>
        <end position="78"/>
    </location>
</feature>
<dbReference type="GO" id="GO:0046872">
    <property type="term" value="F:metal ion binding"/>
    <property type="evidence" value="ECO:0007669"/>
    <property type="project" value="UniProtKB-UniRule"/>
</dbReference>
<feature type="transmembrane region" description="Helical" evidence="14">
    <location>
        <begin position="14"/>
        <end position="36"/>
    </location>
</feature>
<keyword evidence="11 14" id="KW-0408">Iron</keyword>
<dbReference type="NCBIfam" id="TIGR00701">
    <property type="entry name" value="protoporphyrinogen oxidase HemJ"/>
    <property type="match status" value="1"/>
</dbReference>
<gene>
    <name evidence="16" type="primary">hemJ</name>
    <name evidence="16" type="ORF">FY207_03950</name>
</gene>
<dbReference type="GO" id="GO:0006782">
    <property type="term" value="P:protoporphyrinogen IX biosynthetic process"/>
    <property type="evidence" value="ECO:0007669"/>
    <property type="project" value="UniProtKB-UniRule"/>
</dbReference>
<comment type="subcellular location">
    <subcellularLocation>
        <location evidence="1 14">Cell membrane</location>
        <topology evidence="1 14">Multi-pass membrane protein</topology>
    </subcellularLocation>
</comment>
<evidence type="ECO:0000313" key="16">
    <source>
        <dbReference type="EMBL" id="KAB0451339.1"/>
    </source>
</evidence>
<keyword evidence="9 14" id="KW-1133">Transmembrane helix</keyword>
<dbReference type="OMA" id="QGWMHAK"/>
<dbReference type="EMBL" id="VTCY01000013">
    <property type="protein sequence ID" value="KAB0451339.1"/>
    <property type="molecule type" value="Genomic_DNA"/>
</dbReference>
<keyword evidence="12 14" id="KW-0472">Membrane</keyword>
<dbReference type="PANTHER" id="PTHR40255:SF1">
    <property type="entry name" value="PROTOPORPHYRINOGEN IX OXIDASE"/>
    <property type="match status" value="1"/>
</dbReference>
<dbReference type="AlphaFoldDB" id="A0A643CMX2"/>
<evidence type="ECO:0000256" key="6">
    <source>
        <dbReference type="ARBA" id="ARBA00022617"/>
    </source>
</evidence>
<dbReference type="HAMAP" id="MF_02239">
    <property type="entry name" value="HemJ"/>
    <property type="match status" value="1"/>
</dbReference>
<dbReference type="GeneID" id="7398216"/>
<feature type="binding site" description="axial binding residue" evidence="14">
    <location>
        <position position="91"/>
    </location>
    <ligand>
        <name>heme</name>
        <dbReference type="ChEBI" id="CHEBI:30413"/>
    </ligand>
    <ligandPart>
        <name>Fe</name>
        <dbReference type="ChEBI" id="CHEBI:18248"/>
    </ligandPart>
</feature>
<evidence type="ECO:0000256" key="11">
    <source>
        <dbReference type="ARBA" id="ARBA00023004"/>
    </source>
</evidence>
<protein>
    <recommendedName>
        <fullName evidence="4 14">Protoporphyrinogen IX oxidase</fullName>
        <shortName evidence="14">PPO</shortName>
        <ecNumber evidence="14 15">1.3.99.-</ecNumber>
    </recommendedName>
</protein>
<evidence type="ECO:0000256" key="2">
    <source>
        <dbReference type="ARBA" id="ARBA00005073"/>
    </source>
</evidence>
<comment type="similarity">
    <text evidence="3 14 15">Belongs to the HemJ family.</text>
</comment>
<comment type="subunit">
    <text evidence="14">Homodimer.</text>
</comment>
<feature type="transmembrane region" description="Helical" evidence="14">
    <location>
        <begin position="84"/>
        <end position="105"/>
    </location>
</feature>
<evidence type="ECO:0000256" key="12">
    <source>
        <dbReference type="ARBA" id="ARBA00023136"/>
    </source>
</evidence>
<dbReference type="PANTHER" id="PTHR40255">
    <property type="entry name" value="UPF0093 MEMBRANE PROTEIN SLR1790"/>
    <property type="match status" value="1"/>
</dbReference>
<organism evidence="16">
    <name type="scientific">Anaplasma marginale</name>
    <dbReference type="NCBI Taxonomy" id="770"/>
    <lineage>
        <taxon>Bacteria</taxon>
        <taxon>Pseudomonadati</taxon>
        <taxon>Pseudomonadota</taxon>
        <taxon>Alphaproteobacteria</taxon>
        <taxon>Rickettsiales</taxon>
        <taxon>Anaplasmataceae</taxon>
        <taxon>Anaplasma</taxon>
    </lineage>
</organism>
<keyword evidence="6 14" id="KW-0349">Heme</keyword>
<dbReference type="UniPathway" id="UPA00251">
    <property type="reaction ID" value="UER00324"/>
</dbReference>
<proteinExistence type="inferred from homology"/>
<evidence type="ECO:0000256" key="15">
    <source>
        <dbReference type="PIRNR" id="PIRNR004638"/>
    </source>
</evidence>
<evidence type="ECO:0000256" key="3">
    <source>
        <dbReference type="ARBA" id="ARBA00006501"/>
    </source>
</evidence>
<keyword evidence="8 14" id="KW-0479">Metal-binding</keyword>
<evidence type="ECO:0000256" key="1">
    <source>
        <dbReference type="ARBA" id="ARBA00004651"/>
    </source>
</evidence>
<comment type="function">
    <text evidence="14 15">Catalyzes the oxidation of protoporphyrinogen IX to protoporphyrin IX.</text>
</comment>
<keyword evidence="7 14" id="KW-0812">Transmembrane</keyword>
<dbReference type="GO" id="GO:0005886">
    <property type="term" value="C:plasma membrane"/>
    <property type="evidence" value="ECO:0007669"/>
    <property type="project" value="UniProtKB-SubCell"/>
</dbReference>
<dbReference type="Pfam" id="PF03653">
    <property type="entry name" value="UPF0093"/>
    <property type="match status" value="1"/>
</dbReference>
<evidence type="ECO:0000256" key="13">
    <source>
        <dbReference type="ARBA" id="ARBA00048390"/>
    </source>
</evidence>
<comment type="caution">
    <text evidence="16">The sequence shown here is derived from an EMBL/GenBank/DDBJ whole genome shotgun (WGS) entry which is preliminary data.</text>
</comment>
<evidence type="ECO:0000256" key="8">
    <source>
        <dbReference type="ARBA" id="ARBA00022723"/>
    </source>
</evidence>
<feature type="transmembrane region" description="Helical" evidence="14">
    <location>
        <begin position="126"/>
        <end position="147"/>
    </location>
</feature>
<dbReference type="PIRSF" id="PIRSF004638">
    <property type="entry name" value="UCP004638"/>
    <property type="match status" value="1"/>
</dbReference>
<evidence type="ECO:0000256" key="7">
    <source>
        <dbReference type="ARBA" id="ARBA00022692"/>
    </source>
</evidence>
<dbReference type="InterPro" id="IPR005265">
    <property type="entry name" value="HemJ-like"/>
</dbReference>
<keyword evidence="10 14" id="KW-0560">Oxidoreductase</keyword>
<evidence type="ECO:0000256" key="14">
    <source>
        <dbReference type="HAMAP-Rule" id="MF_02239"/>
    </source>
</evidence>
<evidence type="ECO:0000256" key="5">
    <source>
        <dbReference type="ARBA" id="ARBA00022475"/>
    </source>
</evidence>
<name>A0A643CMX2_ANAMA</name>
<dbReference type="RefSeq" id="WP_011114693.1">
    <property type="nucleotide sequence ID" value="NZ_CP023730.1"/>
</dbReference>
<comment type="cofactor">
    <cofactor evidence="14 15">
        <name>heme b</name>
        <dbReference type="ChEBI" id="CHEBI:60344"/>
    </cofactor>
    <text evidence="14 15">Binds 1 heme b (iron(II)-protoporphyrin IX) group per subunit.</text>
</comment>
<dbReference type="EC" id="1.3.99.-" evidence="14 15"/>
<accession>A0A643CMX2</accession>
<keyword evidence="5 14" id="KW-1003">Cell membrane</keyword>
<comment type="pathway">
    <text evidence="2 14 15">Porphyrin-containing compound metabolism; protoporphyrin-IX biosynthesis; protoporphyrin-IX from protoporphyrinogen-IX: step 1/1.</text>
</comment>
<dbReference type="GO" id="GO:0070818">
    <property type="term" value="F:protoporphyrinogen oxidase activity"/>
    <property type="evidence" value="ECO:0007669"/>
    <property type="project" value="UniProtKB-UniRule"/>
</dbReference>
<evidence type="ECO:0000256" key="9">
    <source>
        <dbReference type="ARBA" id="ARBA00022989"/>
    </source>
</evidence>
<comment type="catalytic activity">
    <reaction evidence="13 14 15">
        <text>protoporphyrinogen IX + 3 A = protoporphyrin IX + 3 AH2</text>
        <dbReference type="Rhea" id="RHEA:62000"/>
        <dbReference type="ChEBI" id="CHEBI:13193"/>
        <dbReference type="ChEBI" id="CHEBI:17499"/>
        <dbReference type="ChEBI" id="CHEBI:57306"/>
        <dbReference type="ChEBI" id="CHEBI:57307"/>
    </reaction>
</comment>
<feature type="binding site" description="axial binding residue" evidence="14">
    <location>
        <position position="16"/>
    </location>
    <ligand>
        <name>heme</name>
        <dbReference type="ChEBI" id="CHEBI:30413"/>
    </ligand>
    <ligandPart>
        <name>Fe</name>
        <dbReference type="ChEBI" id="CHEBI:18248"/>
    </ligandPart>
</feature>